<evidence type="ECO:0000313" key="1">
    <source>
        <dbReference type="EMBL" id="GFT27791.1"/>
    </source>
</evidence>
<gene>
    <name evidence="1" type="ORF">NPIL_575551</name>
</gene>
<evidence type="ECO:0000313" key="2">
    <source>
        <dbReference type="Proteomes" id="UP000887013"/>
    </source>
</evidence>
<organism evidence="1 2">
    <name type="scientific">Nephila pilipes</name>
    <name type="common">Giant wood spider</name>
    <name type="synonym">Nephila maculata</name>
    <dbReference type="NCBI Taxonomy" id="299642"/>
    <lineage>
        <taxon>Eukaryota</taxon>
        <taxon>Metazoa</taxon>
        <taxon>Ecdysozoa</taxon>
        <taxon>Arthropoda</taxon>
        <taxon>Chelicerata</taxon>
        <taxon>Arachnida</taxon>
        <taxon>Araneae</taxon>
        <taxon>Araneomorphae</taxon>
        <taxon>Entelegynae</taxon>
        <taxon>Araneoidea</taxon>
        <taxon>Nephilidae</taxon>
        <taxon>Nephila</taxon>
    </lineage>
</organism>
<reference evidence="1" key="1">
    <citation type="submission" date="2020-08" db="EMBL/GenBank/DDBJ databases">
        <title>Multicomponent nature underlies the extraordinary mechanical properties of spider dragline silk.</title>
        <authorList>
            <person name="Kono N."/>
            <person name="Nakamura H."/>
            <person name="Mori M."/>
            <person name="Yoshida Y."/>
            <person name="Ohtoshi R."/>
            <person name="Malay A.D."/>
            <person name="Moran D.A.P."/>
            <person name="Tomita M."/>
            <person name="Numata K."/>
            <person name="Arakawa K."/>
        </authorList>
    </citation>
    <scope>NUCLEOTIDE SEQUENCE</scope>
</reference>
<dbReference type="AlphaFoldDB" id="A0A8X6NRP2"/>
<dbReference type="EMBL" id="BMAW01012271">
    <property type="protein sequence ID" value="GFT27791.1"/>
    <property type="molecule type" value="Genomic_DNA"/>
</dbReference>
<sequence length="101" mass="10692">MFLTRHPSKTFHCVVFSFTSPSREEPSAGAVFYPVLPQSSAATSISPSIPGYLGRNGVAQVTALISPASSAAVRYCVTRFSLPLKLLHPGFGSRVLPSLLG</sequence>
<accession>A0A8X6NRP2</accession>
<dbReference type="Proteomes" id="UP000887013">
    <property type="component" value="Unassembled WGS sequence"/>
</dbReference>
<name>A0A8X6NRP2_NEPPI</name>
<proteinExistence type="predicted"/>
<comment type="caution">
    <text evidence="1">The sequence shown here is derived from an EMBL/GenBank/DDBJ whole genome shotgun (WGS) entry which is preliminary data.</text>
</comment>
<protein>
    <submittedName>
        <fullName evidence="1">Uncharacterized protein</fullName>
    </submittedName>
</protein>
<keyword evidence="2" id="KW-1185">Reference proteome</keyword>